<dbReference type="InterPro" id="IPR036322">
    <property type="entry name" value="WD40_repeat_dom_sf"/>
</dbReference>
<dbReference type="Proteomes" id="UP000007796">
    <property type="component" value="Unassembled WGS sequence"/>
</dbReference>
<feature type="region of interest" description="Disordered" evidence="4">
    <location>
        <begin position="198"/>
        <end position="221"/>
    </location>
</feature>
<dbReference type="EMBL" id="GL629735">
    <property type="protein sequence ID" value="EFX05336.1"/>
    <property type="molecule type" value="Genomic_DNA"/>
</dbReference>
<name>F0X8N4_GROCL</name>
<protein>
    <submittedName>
        <fullName evidence="5">WD repeat protein</fullName>
    </submittedName>
</protein>
<organism evidence="6">
    <name type="scientific">Grosmannia clavigera (strain kw1407 / UAMH 11150)</name>
    <name type="common">Blue stain fungus</name>
    <name type="synonym">Graphiocladiella clavigera</name>
    <dbReference type="NCBI Taxonomy" id="655863"/>
    <lineage>
        <taxon>Eukaryota</taxon>
        <taxon>Fungi</taxon>
        <taxon>Dikarya</taxon>
        <taxon>Ascomycota</taxon>
        <taxon>Pezizomycotina</taxon>
        <taxon>Sordariomycetes</taxon>
        <taxon>Sordariomycetidae</taxon>
        <taxon>Ophiostomatales</taxon>
        <taxon>Ophiostomataceae</taxon>
        <taxon>Leptographium</taxon>
    </lineage>
</organism>
<feature type="compositionally biased region" description="Polar residues" evidence="4">
    <location>
        <begin position="901"/>
        <end position="929"/>
    </location>
</feature>
<dbReference type="InterPro" id="IPR001680">
    <property type="entry name" value="WD40_rpt"/>
</dbReference>
<dbReference type="InterPro" id="IPR040324">
    <property type="entry name" value="WDR44/Dgr2"/>
</dbReference>
<feature type="repeat" description="WD" evidence="3">
    <location>
        <begin position="329"/>
        <end position="371"/>
    </location>
</feature>
<dbReference type="Pfam" id="PF00400">
    <property type="entry name" value="WD40"/>
    <property type="match status" value="4"/>
</dbReference>
<evidence type="ECO:0000313" key="6">
    <source>
        <dbReference type="Proteomes" id="UP000007796"/>
    </source>
</evidence>
<dbReference type="InParanoid" id="F0X8N4"/>
<feature type="compositionally biased region" description="Polar residues" evidence="4">
    <location>
        <begin position="206"/>
        <end position="215"/>
    </location>
</feature>
<dbReference type="OrthoDB" id="1932312at2759"/>
<evidence type="ECO:0000256" key="3">
    <source>
        <dbReference type="PROSITE-ProRule" id="PRU00221"/>
    </source>
</evidence>
<feature type="compositionally biased region" description="Basic and acidic residues" evidence="4">
    <location>
        <begin position="755"/>
        <end position="764"/>
    </location>
</feature>
<dbReference type="SUPFAM" id="SSF50978">
    <property type="entry name" value="WD40 repeat-like"/>
    <property type="match status" value="1"/>
</dbReference>
<dbReference type="STRING" id="655863.F0X8N4"/>
<evidence type="ECO:0000256" key="4">
    <source>
        <dbReference type="SAM" id="MobiDB-lite"/>
    </source>
</evidence>
<feature type="compositionally biased region" description="Low complexity" evidence="4">
    <location>
        <begin position="945"/>
        <end position="958"/>
    </location>
</feature>
<dbReference type="PROSITE" id="PS50082">
    <property type="entry name" value="WD_REPEATS_2"/>
    <property type="match status" value="2"/>
</dbReference>
<feature type="region of interest" description="Disordered" evidence="4">
    <location>
        <begin position="1001"/>
        <end position="1023"/>
    </location>
</feature>
<keyword evidence="6" id="KW-1185">Reference proteome</keyword>
<feature type="compositionally biased region" description="Polar residues" evidence="4">
    <location>
        <begin position="686"/>
        <end position="709"/>
    </location>
</feature>
<gene>
    <name evidence="5" type="ORF">CMQ_3405</name>
</gene>
<feature type="repeat" description="WD" evidence="3">
    <location>
        <begin position="289"/>
        <end position="329"/>
    </location>
</feature>
<feature type="compositionally biased region" description="Polar residues" evidence="4">
    <location>
        <begin position="640"/>
        <end position="662"/>
    </location>
</feature>
<feature type="compositionally biased region" description="Basic and acidic residues" evidence="4">
    <location>
        <begin position="869"/>
        <end position="883"/>
    </location>
</feature>
<feature type="compositionally biased region" description="Polar residues" evidence="4">
    <location>
        <begin position="75"/>
        <end position="85"/>
    </location>
</feature>
<feature type="region of interest" description="Disordered" evidence="4">
    <location>
        <begin position="824"/>
        <end position="974"/>
    </location>
</feature>
<dbReference type="AlphaFoldDB" id="F0X8N4"/>
<feature type="compositionally biased region" description="Polar residues" evidence="4">
    <location>
        <begin position="92"/>
        <end position="115"/>
    </location>
</feature>
<dbReference type="RefSeq" id="XP_014174818.1">
    <property type="nucleotide sequence ID" value="XM_014319343.1"/>
</dbReference>
<dbReference type="SMART" id="SM00320">
    <property type="entry name" value="WD40"/>
    <property type="match status" value="5"/>
</dbReference>
<accession>F0X8N4</accession>
<dbReference type="PANTHER" id="PTHR14221:SF0">
    <property type="entry name" value="WD REPEAT-CONTAINING PROTEIN 44"/>
    <property type="match status" value="1"/>
</dbReference>
<evidence type="ECO:0000256" key="1">
    <source>
        <dbReference type="ARBA" id="ARBA00022574"/>
    </source>
</evidence>
<proteinExistence type="predicted"/>
<keyword evidence="1 3" id="KW-0853">WD repeat</keyword>
<evidence type="ECO:0000313" key="5">
    <source>
        <dbReference type="EMBL" id="EFX05336.1"/>
    </source>
</evidence>
<keyword evidence="2" id="KW-0677">Repeat</keyword>
<feature type="compositionally biased region" description="Low complexity" evidence="4">
    <location>
        <begin position="30"/>
        <end position="43"/>
    </location>
</feature>
<dbReference type="eggNOG" id="KOG0283">
    <property type="taxonomic scope" value="Eukaryota"/>
</dbReference>
<dbReference type="GeneID" id="25976502"/>
<dbReference type="PROSITE" id="PS50294">
    <property type="entry name" value="WD_REPEATS_REGION"/>
    <property type="match status" value="1"/>
</dbReference>
<dbReference type="PANTHER" id="PTHR14221">
    <property type="entry name" value="WD REPEAT DOMAIN 44"/>
    <property type="match status" value="1"/>
</dbReference>
<feature type="region of interest" description="Disordered" evidence="4">
    <location>
        <begin position="633"/>
        <end position="793"/>
    </location>
</feature>
<feature type="compositionally biased region" description="Polar residues" evidence="4">
    <location>
        <begin position="720"/>
        <end position="736"/>
    </location>
</feature>
<dbReference type="HOGENOM" id="CLU_004759_1_0_1"/>
<reference evidence="5 6" key="1">
    <citation type="journal article" date="2011" name="Proc. Natl. Acad. Sci. U.S.A.">
        <title>Genome and transcriptome analyses of the mountain pine beetle-fungal symbiont Grosmannia clavigera, a lodgepole pine pathogen.</title>
        <authorList>
            <person name="DiGuistini S."/>
            <person name="Wang Y."/>
            <person name="Liao N.Y."/>
            <person name="Taylor G."/>
            <person name="Tanguay P."/>
            <person name="Feau N."/>
            <person name="Henrissat B."/>
            <person name="Chan S.K."/>
            <person name="Hesse-Orce U."/>
            <person name="Alamouti S.M."/>
            <person name="Tsui C.K.M."/>
            <person name="Docking R.T."/>
            <person name="Levasseur A."/>
            <person name="Haridas S."/>
            <person name="Robertson G."/>
            <person name="Birol I."/>
            <person name="Holt R.A."/>
            <person name="Marra M.A."/>
            <person name="Hamelin R.C."/>
            <person name="Hirst M."/>
            <person name="Jones S.J.M."/>
            <person name="Bohlmann J."/>
            <person name="Breuil C."/>
        </authorList>
    </citation>
    <scope>NUCLEOTIDE SEQUENCE [LARGE SCALE GENOMIC DNA]</scope>
    <source>
        <strain evidence="6">kw1407 / UAMH 11150</strain>
    </source>
</reference>
<dbReference type="InterPro" id="IPR015943">
    <property type="entry name" value="WD40/YVTN_repeat-like_dom_sf"/>
</dbReference>
<feature type="region of interest" description="Disordered" evidence="4">
    <location>
        <begin position="1"/>
        <end position="141"/>
    </location>
</feature>
<dbReference type="Gene3D" id="2.130.10.10">
    <property type="entry name" value="YVTN repeat-like/Quinoprotein amine dehydrogenase"/>
    <property type="match status" value="1"/>
</dbReference>
<evidence type="ECO:0000256" key="2">
    <source>
        <dbReference type="ARBA" id="ARBA00022737"/>
    </source>
</evidence>
<sequence length="1023" mass="110251">MEAGLGVLKKSIPGRPARDKAEPASFHNEPSSPSSSAIPATPTLRSSLIDDPSASDIDEWEQIRITDDPEAANPGNWTRSPSTRTESLKATARSSTPPLTSRINSRVSRGSTATTKDADCTRSLPPTAPSAPLSSSPGNTSIDPLSQVFSFMAGAGGGFIPHHKEPPRYIRVKAHDKKTREFDRMFLAQELIGTRPLEQPAGTKMPQVTISTSSQARRRATTGGAVWTTEFSKDGKYMAAGGRGHVVRVWAVIATAEDRRTEEDAEIESGSLGERLSAPVFLEKPIREFEGHTGDILDLSWSKNNFLLSTAMDKTVRLWHISRHECLCTFKHKELVSKVAFHPKDDRFFLAGCLDAVLRLWSIPDKSIAFSTRLPDMITAVAFSPDGKVSMAGLLNGYCHFFDTEGLRSQSQMHVRSSRGRNAKGSKITGIVSIVPPGSRDTDAKILITSTDSRVRVYNLRDKTLDGKFKGHEHATTQLCASFSDDGKYVICGSEDSKAFVWSDDATRSVAVPKPRPEETPGYIARSTHYDGNIIVTSDETGIIKVFRQDCAANKRKHESWETGSSFSRKLTASGLVGRNGSIITRNSMSSVARSRRGSLTQPQLSVNVISPPGAAGCTNQSGNSDRIISWRQDIESNDSRTTPLTATPTRSERSISPTKVTHTPMGAPGGLASEARKQPYAGTSLPRTAQSTALVTKENSTSPSTRSLASLKLADQKPFASTSTLSEGATVTETKMQPKDPNSLPPASRSGWLEQKENRDDKGGAQPEADNRSFGPPAPSFSFRPSDNDDPLRLDPAGASYSFWNLNKWKGIANLRASITGNTGSGGDSGGHHHHHSGGDKSGDGFGNTTVMPKSPLAKSFTPTDGDSSTHAETTRETRTNRAEGLTPLSEKQLRRRSAASGSGQEHLTPATTRASATETNSDQSNSFLHLPKHERGPYTRDNSIVSKLSSELTSSDSDADDQSDSAEGTEMRCAKCGGREFKARRIGGRQLLHCSRCGKAADDGEDSREDADAGAARIVSG</sequence>